<dbReference type="Pfam" id="PF01381">
    <property type="entry name" value="HTH_3"/>
    <property type="match status" value="1"/>
</dbReference>
<dbReference type="PANTHER" id="PTHR46558:SF15">
    <property type="entry name" value="HELIX-TURN-HELIX DOMAIN PROTEIN"/>
    <property type="match status" value="1"/>
</dbReference>
<sequence>MEIGHNIQQRREDKGMSQQDLADYLGISRQSISKWENGSALPSFKNVLALSDLFVVSLDELVKGDEALIEKFESSESAKITPANIIVITTLVLGVVTYIIEKIWLHIKVGTIDNGVELLGLIAFISLMITANWRDINKLFVKNRPFFWAMLAFVVILGVPCLTDFVQGFIDGFVAGAHAN</sequence>
<gene>
    <name evidence="4" type="ORF">B9D04_01125</name>
</gene>
<feature type="transmembrane region" description="Helical" evidence="2">
    <location>
        <begin position="146"/>
        <end position="170"/>
    </location>
</feature>
<keyword evidence="2" id="KW-0812">Transmembrane</keyword>
<dbReference type="PROSITE" id="PS50943">
    <property type="entry name" value="HTH_CROC1"/>
    <property type="match status" value="1"/>
</dbReference>
<dbReference type="InterPro" id="IPR001387">
    <property type="entry name" value="Cro/C1-type_HTH"/>
</dbReference>
<protein>
    <recommendedName>
        <fullName evidence="3">HTH cro/C1-type domain-containing protein</fullName>
    </recommendedName>
</protein>
<dbReference type="SMART" id="SM00530">
    <property type="entry name" value="HTH_XRE"/>
    <property type="match status" value="1"/>
</dbReference>
<accession>A0A1X4JNN6</accession>
<feature type="domain" description="HTH cro/C1-type" evidence="3">
    <location>
        <begin position="7"/>
        <end position="61"/>
    </location>
</feature>
<dbReference type="SUPFAM" id="SSF47413">
    <property type="entry name" value="lambda repressor-like DNA-binding domains"/>
    <property type="match status" value="1"/>
</dbReference>
<feature type="transmembrane region" description="Helical" evidence="2">
    <location>
        <begin position="115"/>
        <end position="134"/>
    </location>
</feature>
<organism evidence="4 5">
    <name type="scientific">Weissella cibaria</name>
    <dbReference type="NCBI Taxonomy" id="137591"/>
    <lineage>
        <taxon>Bacteria</taxon>
        <taxon>Bacillati</taxon>
        <taxon>Bacillota</taxon>
        <taxon>Bacilli</taxon>
        <taxon>Lactobacillales</taxon>
        <taxon>Lactobacillaceae</taxon>
        <taxon>Weissella</taxon>
    </lineage>
</organism>
<feature type="transmembrane region" description="Helical" evidence="2">
    <location>
        <begin position="80"/>
        <end position="100"/>
    </location>
</feature>
<reference evidence="4 5" key="1">
    <citation type="submission" date="2017-04" db="EMBL/GenBank/DDBJ databases">
        <title>The genome sequence of Weissella cibaria isolated from wild Drosophila.</title>
        <authorList>
            <person name="Ricks N.J."/>
            <person name="Carroll C."/>
            <person name="Walters A."/>
            <person name="Newell P.D."/>
            <person name="Chaston J.M."/>
        </authorList>
    </citation>
    <scope>NUCLEOTIDE SEQUENCE [LARGE SCALE GENOMIC DNA]</scope>
    <source>
        <strain evidence="4 5">DmW_103</strain>
    </source>
</reference>
<keyword evidence="2" id="KW-1133">Transmembrane helix</keyword>
<dbReference type="CDD" id="cd00093">
    <property type="entry name" value="HTH_XRE"/>
    <property type="match status" value="1"/>
</dbReference>
<comment type="caution">
    <text evidence="4">The sequence shown here is derived from an EMBL/GenBank/DDBJ whole genome shotgun (WGS) entry which is preliminary data.</text>
</comment>
<name>A0A1X4JNN6_9LACO</name>
<dbReference type="RefSeq" id="WP_085637152.1">
    <property type="nucleotide sequence ID" value="NZ_JANQCI010000001.1"/>
</dbReference>
<dbReference type="GO" id="GO:0003677">
    <property type="term" value="F:DNA binding"/>
    <property type="evidence" value="ECO:0007669"/>
    <property type="project" value="UniProtKB-KW"/>
</dbReference>
<evidence type="ECO:0000313" key="5">
    <source>
        <dbReference type="Proteomes" id="UP000193588"/>
    </source>
</evidence>
<dbReference type="Proteomes" id="UP000193588">
    <property type="component" value="Unassembled WGS sequence"/>
</dbReference>
<evidence type="ECO:0000259" key="3">
    <source>
        <dbReference type="PROSITE" id="PS50943"/>
    </source>
</evidence>
<dbReference type="AlphaFoldDB" id="A0A1X4JNN6"/>
<proteinExistence type="predicted"/>
<keyword evidence="1" id="KW-0238">DNA-binding</keyword>
<evidence type="ECO:0000313" key="4">
    <source>
        <dbReference type="EMBL" id="OSP90387.1"/>
    </source>
</evidence>
<dbReference type="EMBL" id="NDXJ01000002">
    <property type="protein sequence ID" value="OSP90387.1"/>
    <property type="molecule type" value="Genomic_DNA"/>
</dbReference>
<evidence type="ECO:0000256" key="1">
    <source>
        <dbReference type="ARBA" id="ARBA00023125"/>
    </source>
</evidence>
<dbReference type="Gene3D" id="1.10.260.40">
    <property type="entry name" value="lambda repressor-like DNA-binding domains"/>
    <property type="match status" value="1"/>
</dbReference>
<evidence type="ECO:0000256" key="2">
    <source>
        <dbReference type="SAM" id="Phobius"/>
    </source>
</evidence>
<keyword evidence="2" id="KW-0472">Membrane</keyword>
<dbReference type="PANTHER" id="PTHR46558">
    <property type="entry name" value="TRACRIPTIONAL REGULATORY PROTEIN-RELATED-RELATED"/>
    <property type="match status" value="1"/>
</dbReference>
<dbReference type="InterPro" id="IPR010982">
    <property type="entry name" value="Lambda_DNA-bd_dom_sf"/>
</dbReference>